<dbReference type="Gene3D" id="3.10.129.10">
    <property type="entry name" value="Hotdog Thioesterase"/>
    <property type="match status" value="1"/>
</dbReference>
<keyword evidence="2" id="KW-1185">Reference proteome</keyword>
<dbReference type="GO" id="GO:0016829">
    <property type="term" value="F:lyase activity"/>
    <property type="evidence" value="ECO:0007669"/>
    <property type="project" value="InterPro"/>
</dbReference>
<proteinExistence type="predicted"/>
<dbReference type="AlphaFoldDB" id="A0A840PW60"/>
<evidence type="ECO:0000313" key="1">
    <source>
        <dbReference type="EMBL" id="MBB5140115.1"/>
    </source>
</evidence>
<accession>A0A840PW60</accession>
<dbReference type="EMBL" id="JACHGN010000036">
    <property type="protein sequence ID" value="MBB5140115.1"/>
    <property type="molecule type" value="Genomic_DNA"/>
</dbReference>
<dbReference type="Proteomes" id="UP000578449">
    <property type="component" value="Unassembled WGS sequence"/>
</dbReference>
<organism evidence="1 2">
    <name type="scientific">Thermocatellispora tengchongensis</name>
    <dbReference type="NCBI Taxonomy" id="1073253"/>
    <lineage>
        <taxon>Bacteria</taxon>
        <taxon>Bacillati</taxon>
        <taxon>Actinomycetota</taxon>
        <taxon>Actinomycetes</taxon>
        <taxon>Streptosporangiales</taxon>
        <taxon>Streptosporangiaceae</taxon>
        <taxon>Thermocatellispora</taxon>
    </lineage>
</organism>
<dbReference type="PANTHER" id="PTHR43664">
    <property type="entry name" value="MONOAMINE OXIDASE-RELATED"/>
    <property type="match status" value="1"/>
</dbReference>
<dbReference type="InterPro" id="IPR048274">
    <property type="entry name" value="MC_hydratase"/>
</dbReference>
<dbReference type="InterPro" id="IPR052342">
    <property type="entry name" value="MCH/BMMD"/>
</dbReference>
<dbReference type="SUPFAM" id="SSF54637">
    <property type="entry name" value="Thioesterase/thiol ester dehydrase-isomerase"/>
    <property type="match status" value="1"/>
</dbReference>
<dbReference type="InterPro" id="IPR029069">
    <property type="entry name" value="HotDog_dom_sf"/>
</dbReference>
<protein>
    <submittedName>
        <fullName evidence="1">Acyl dehydratase</fullName>
    </submittedName>
</protein>
<sequence>MATVRRERGLYFEDFEVGRRFDHHWGRTLTAQDGIAFSTVTMNFNPLYFDAEYARRLGHEDVVINPLLVYAVVLGLSVEDLSEAGGPFLGLDDLCFPAEAHPGDTIRARSVVLDRRTSKSRPGWGVVEWRTTGYDQRGRVVCEYRRRNLSRLRHHEESR</sequence>
<dbReference type="RefSeq" id="WP_221337687.1">
    <property type="nucleotide sequence ID" value="NZ_BAABIX010000043.1"/>
</dbReference>
<dbReference type="CDD" id="cd03451">
    <property type="entry name" value="FkbR2"/>
    <property type="match status" value="1"/>
</dbReference>
<gene>
    <name evidence="1" type="ORF">HNP84_009880</name>
</gene>
<dbReference type="Pfam" id="PF19315">
    <property type="entry name" value="MC_hydratase"/>
    <property type="match status" value="1"/>
</dbReference>
<dbReference type="PANTHER" id="PTHR43664:SF1">
    <property type="entry name" value="BETA-METHYLMALYL-COA DEHYDRATASE"/>
    <property type="match status" value="1"/>
</dbReference>
<reference evidence="1 2" key="1">
    <citation type="submission" date="2020-08" db="EMBL/GenBank/DDBJ databases">
        <title>Genomic Encyclopedia of Type Strains, Phase IV (KMG-IV): sequencing the most valuable type-strain genomes for metagenomic binning, comparative biology and taxonomic classification.</title>
        <authorList>
            <person name="Goeker M."/>
        </authorList>
    </citation>
    <scope>NUCLEOTIDE SEQUENCE [LARGE SCALE GENOMIC DNA]</scope>
    <source>
        <strain evidence="1 2">DSM 45615</strain>
    </source>
</reference>
<comment type="caution">
    <text evidence="1">The sequence shown here is derived from an EMBL/GenBank/DDBJ whole genome shotgun (WGS) entry which is preliminary data.</text>
</comment>
<name>A0A840PW60_9ACTN</name>
<evidence type="ECO:0000313" key="2">
    <source>
        <dbReference type="Proteomes" id="UP000578449"/>
    </source>
</evidence>